<dbReference type="EMBL" id="FNFF01000006">
    <property type="protein sequence ID" value="SDK27620.1"/>
    <property type="molecule type" value="Genomic_DNA"/>
</dbReference>
<dbReference type="RefSeq" id="WP_093610966.1">
    <property type="nucleotide sequence ID" value="NZ_FNFF01000006.1"/>
</dbReference>
<name>A0A1G9AM12_9ACTN</name>
<protein>
    <recommendedName>
        <fullName evidence="3">SMI1/KNR4 family protein</fullName>
    </recommendedName>
</protein>
<dbReference type="Proteomes" id="UP000199155">
    <property type="component" value="Unassembled WGS sequence"/>
</dbReference>
<dbReference type="STRING" id="417292.SAMN05421806_1066"/>
<evidence type="ECO:0000313" key="1">
    <source>
        <dbReference type="EMBL" id="SDK27620.1"/>
    </source>
</evidence>
<dbReference type="SUPFAM" id="SSF160631">
    <property type="entry name" value="SMI1/KNR4-like"/>
    <property type="match status" value="1"/>
</dbReference>
<proteinExistence type="predicted"/>
<accession>A0A1G9AM12</accession>
<dbReference type="AlphaFoldDB" id="A0A1G9AM12"/>
<dbReference type="InterPro" id="IPR037883">
    <property type="entry name" value="Knr4/Smi1-like_sf"/>
</dbReference>
<reference evidence="1 2" key="1">
    <citation type="submission" date="2016-10" db="EMBL/GenBank/DDBJ databases">
        <authorList>
            <person name="de Groot N.N."/>
        </authorList>
    </citation>
    <scope>NUCLEOTIDE SEQUENCE [LARGE SCALE GENOMIC DNA]</scope>
    <source>
        <strain evidence="1 2">CGMCC 4.5727</strain>
    </source>
</reference>
<dbReference type="OrthoDB" id="5572373at2"/>
<gene>
    <name evidence="1" type="ORF">SAMN05421806_1066</name>
</gene>
<sequence length="295" mass="32536">MHEPAMHPSLDDLVAYAARATPPSPPLVGDPDLDLAELVESLGARYGRLRTVILDGGPDPAADDRTGAPLLPVVDGLEVDVLHVWSCGRSWIGAGRTVQGRPFVAVAERVAPAEPYDPTSPEASYVERVVELTGRTMDPTYPVDWSEAEARLGTRLPQDYKQLVEILGPGQFDYFVSLDLPRQDGPWPTGHFLSVHDSKGSDARVEWHTTLTEVRAACADTPGKALLSWAGSEHGTFYWHMNDPDPDHWPVLATEDDFREFEPMAASASACLHRLLTDPRALFSLARHFDRHWFG</sequence>
<keyword evidence="2" id="KW-1185">Reference proteome</keyword>
<organism evidence="1 2">
    <name type="scientific">Streptomyces indicus</name>
    <dbReference type="NCBI Taxonomy" id="417292"/>
    <lineage>
        <taxon>Bacteria</taxon>
        <taxon>Bacillati</taxon>
        <taxon>Actinomycetota</taxon>
        <taxon>Actinomycetes</taxon>
        <taxon>Kitasatosporales</taxon>
        <taxon>Streptomycetaceae</taxon>
        <taxon>Streptomyces</taxon>
    </lineage>
</organism>
<evidence type="ECO:0008006" key="3">
    <source>
        <dbReference type="Google" id="ProtNLM"/>
    </source>
</evidence>
<evidence type="ECO:0000313" key="2">
    <source>
        <dbReference type="Proteomes" id="UP000199155"/>
    </source>
</evidence>